<dbReference type="InterPro" id="IPR054344">
    <property type="entry name" value="TY-Chap_N"/>
</dbReference>
<name>A0A143QS15_RHOFA</name>
<dbReference type="AlphaFoldDB" id="A0A143QS15"/>
<dbReference type="EMBL" id="CP015220">
    <property type="protein sequence ID" value="AMY25945.1"/>
    <property type="molecule type" value="Genomic_DNA"/>
</dbReference>
<dbReference type="OrthoDB" id="4476275at2"/>
<dbReference type="PATRIC" id="fig|1653479.3.peg.4735"/>
<protein>
    <recommendedName>
        <fullName evidence="2">TY-Chap N-terminal domain-containing protein</fullName>
    </recommendedName>
</protein>
<evidence type="ECO:0000313" key="4">
    <source>
        <dbReference type="Proteomes" id="UP000076038"/>
    </source>
</evidence>
<feature type="domain" description="TY-Chap N-terminal" evidence="2">
    <location>
        <begin position="15"/>
        <end position="141"/>
    </location>
</feature>
<organism evidence="3 4">
    <name type="scientific">Rhodococcoides fascians</name>
    <name type="common">Rhodococcus fascians</name>
    <dbReference type="NCBI Taxonomy" id="1828"/>
    <lineage>
        <taxon>Bacteria</taxon>
        <taxon>Bacillati</taxon>
        <taxon>Actinomycetota</taxon>
        <taxon>Actinomycetes</taxon>
        <taxon>Mycobacteriales</taxon>
        <taxon>Nocardiaceae</taxon>
        <taxon>Rhodococcoides</taxon>
    </lineage>
</organism>
<dbReference type="KEGG" id="rhs:A3Q41_04681"/>
<dbReference type="Pfam" id="PF22552">
    <property type="entry name" value="TY-Chap3"/>
    <property type="match status" value="1"/>
</dbReference>
<sequence length="280" mass="29745">MNAVQNDHFDSTTARAWGTFTENLHAHLRSLPMRDYITVTAAQASPGERGLRPYIDIAATRDGALVSIASLPSLLYPEAPESVTLDVQLLDFGWLDRGKPVADGSIIDLTRTDSRADAALVAEMVTRAFRELWNVPHPSFLSVWGVAADGAASGPIDLQRGILGVRSSTAQDGSAESTPTDPPSDITDVPDELRSLHTLCQLTGRKLDARTVHSVCVGADIDELGVHALALHRSAAAHSDRSAAEGTGTSIAVWTGLARTWLLVARSIAAAAGSDRHACR</sequence>
<feature type="region of interest" description="Disordered" evidence="1">
    <location>
        <begin position="167"/>
        <end position="186"/>
    </location>
</feature>
<dbReference type="RefSeq" id="WP_053068817.1">
    <property type="nucleotide sequence ID" value="NZ_CP015220.1"/>
</dbReference>
<proteinExistence type="predicted"/>
<reference evidence="3 4" key="1">
    <citation type="journal article" date="2016" name="Genome Announc.">
        <title>Complete Genome and Plasmid Sequences for Rhodococcus fascians D188 and Draft Sequences for Rhodococcus Isolates PBTS 1 and PBTS 2.</title>
        <authorList>
            <person name="Stamler R.A."/>
            <person name="Vereecke D."/>
            <person name="Zhang Y."/>
            <person name="Schilkey F."/>
            <person name="Devitt N."/>
            <person name="Randall J.J."/>
        </authorList>
    </citation>
    <scope>NUCLEOTIDE SEQUENCE [LARGE SCALE GENOMIC DNA]</scope>
    <source>
        <strain evidence="3 4">PBTS2</strain>
    </source>
</reference>
<evidence type="ECO:0000259" key="2">
    <source>
        <dbReference type="Pfam" id="PF22552"/>
    </source>
</evidence>
<reference evidence="4" key="2">
    <citation type="submission" date="2016-04" db="EMBL/GenBank/DDBJ databases">
        <title>Complete Genome and Plasmid Sequences for Rhodococcus fascians D188 and Draft Sequences for Rhodococcus spp. Isolates PBTS 1 and PBTS 2.</title>
        <authorList>
            <person name="Stamer R."/>
            <person name="Vereecke D."/>
            <person name="Zhang Y."/>
            <person name="Schilkey F."/>
            <person name="Devitt N."/>
            <person name="Randall J."/>
        </authorList>
    </citation>
    <scope>NUCLEOTIDE SEQUENCE [LARGE SCALE GENOMIC DNA]</scope>
    <source>
        <strain evidence="4">PBTS2</strain>
    </source>
</reference>
<feature type="compositionally biased region" description="Polar residues" evidence="1">
    <location>
        <begin position="167"/>
        <end position="179"/>
    </location>
</feature>
<gene>
    <name evidence="3" type="ORF">A3Q41_04681</name>
</gene>
<dbReference type="Proteomes" id="UP000076038">
    <property type="component" value="Chromosome"/>
</dbReference>
<accession>A0A143QS15</accession>
<evidence type="ECO:0000256" key="1">
    <source>
        <dbReference type="SAM" id="MobiDB-lite"/>
    </source>
</evidence>
<evidence type="ECO:0000313" key="3">
    <source>
        <dbReference type="EMBL" id="AMY25945.1"/>
    </source>
</evidence>
<keyword evidence="4" id="KW-1185">Reference proteome</keyword>